<sequence length="230" mass="25392">MRIPVNAVVFDLEGTLIDTNDLHRQAWCEEISKAPAATAVTWRHIDHSLRQGMSVASVFRYHFPHLPHDRDSVSAWVQSMAVKYHDHTRPIAGVTRLLDALNHHHIPWAVVCDAPQYIAQMWLSKVYGRPLHAPVLISEERLRQLPPSPEAHLLAIDALAVDGPVVAFESDMLGTWAGVSAGCEVIAVKSDRWVVDLRQAGATCSVPDYDGVDVVPSASGYDIEIVKAVM</sequence>
<reference evidence="1 2" key="1">
    <citation type="submission" date="2019-07" db="EMBL/GenBank/DDBJ databases">
        <title>Genome assembly of two rare yeast pathogens: Diutina rugosa and Trichomonascus ciferrii.</title>
        <authorList>
            <person name="Mixao V."/>
            <person name="Saus E."/>
            <person name="Hansen A."/>
            <person name="Lass-Flor C."/>
            <person name="Gabaldon T."/>
        </authorList>
    </citation>
    <scope>NUCLEOTIDE SEQUENCE [LARGE SCALE GENOMIC DNA]</scope>
    <source>
        <strain evidence="1 2">CBS 613</strain>
    </source>
</reference>
<comment type="caution">
    <text evidence="1">The sequence shown here is derived from an EMBL/GenBank/DDBJ whole genome shotgun (WGS) entry which is preliminary data.</text>
</comment>
<dbReference type="EMBL" id="SWFT01000085">
    <property type="protein sequence ID" value="KAA8902642.1"/>
    <property type="molecule type" value="Genomic_DNA"/>
</dbReference>
<dbReference type="InterPro" id="IPR023198">
    <property type="entry name" value="PGP-like_dom2"/>
</dbReference>
<dbReference type="RefSeq" id="XP_034012466.1">
    <property type="nucleotide sequence ID" value="XM_034155437.1"/>
</dbReference>
<organism evidence="1 2">
    <name type="scientific">Diutina rugosa</name>
    <name type="common">Yeast</name>
    <name type="synonym">Candida rugosa</name>
    <dbReference type="NCBI Taxonomy" id="5481"/>
    <lineage>
        <taxon>Eukaryota</taxon>
        <taxon>Fungi</taxon>
        <taxon>Dikarya</taxon>
        <taxon>Ascomycota</taxon>
        <taxon>Saccharomycotina</taxon>
        <taxon>Pichiomycetes</taxon>
        <taxon>Debaryomycetaceae</taxon>
        <taxon>Diutina</taxon>
    </lineage>
</organism>
<dbReference type="InterPro" id="IPR036412">
    <property type="entry name" value="HAD-like_sf"/>
</dbReference>
<name>A0A642UTL0_DIURU</name>
<dbReference type="AlphaFoldDB" id="A0A642UTL0"/>
<dbReference type="Proteomes" id="UP000449547">
    <property type="component" value="Unassembled WGS sequence"/>
</dbReference>
<accession>A0A642UTL0</accession>
<evidence type="ECO:0000313" key="2">
    <source>
        <dbReference type="Proteomes" id="UP000449547"/>
    </source>
</evidence>
<protein>
    <submittedName>
        <fullName evidence="1">Uncharacterized protein</fullName>
    </submittedName>
</protein>
<keyword evidence="2" id="KW-1185">Reference proteome</keyword>
<dbReference type="PANTHER" id="PTHR43481">
    <property type="entry name" value="FRUCTOSE-1-PHOSPHATE PHOSPHATASE"/>
    <property type="match status" value="1"/>
</dbReference>
<dbReference type="VEuPathDB" id="FungiDB:DIURU_002751"/>
<dbReference type="Gene3D" id="3.40.50.1000">
    <property type="entry name" value="HAD superfamily/HAD-like"/>
    <property type="match status" value="1"/>
</dbReference>
<dbReference type="GeneID" id="54781402"/>
<gene>
    <name evidence="1" type="ORF">DIURU_002751</name>
</gene>
<dbReference type="PANTHER" id="PTHR43481:SF4">
    <property type="entry name" value="GLYCEROL-1-PHOSPHATE PHOSPHOHYDROLASE 1-RELATED"/>
    <property type="match status" value="1"/>
</dbReference>
<dbReference type="GO" id="GO:0050308">
    <property type="term" value="F:sugar-phosphatase activity"/>
    <property type="evidence" value="ECO:0007669"/>
    <property type="project" value="TreeGrafter"/>
</dbReference>
<proteinExistence type="predicted"/>
<dbReference type="OrthoDB" id="40579at2759"/>
<dbReference type="InterPro" id="IPR051806">
    <property type="entry name" value="HAD-like_SPP"/>
</dbReference>
<dbReference type="Gene3D" id="1.10.150.240">
    <property type="entry name" value="Putative phosphatase, domain 2"/>
    <property type="match status" value="1"/>
</dbReference>
<evidence type="ECO:0000313" key="1">
    <source>
        <dbReference type="EMBL" id="KAA8902642.1"/>
    </source>
</evidence>
<dbReference type="SUPFAM" id="SSF56784">
    <property type="entry name" value="HAD-like"/>
    <property type="match status" value="1"/>
</dbReference>
<dbReference type="InterPro" id="IPR023214">
    <property type="entry name" value="HAD_sf"/>
</dbReference>
<dbReference type="Pfam" id="PF00702">
    <property type="entry name" value="Hydrolase"/>
    <property type="match status" value="1"/>
</dbReference>